<organism evidence="3 4">
    <name type="scientific">Natronorubrum halalkaliphilum</name>
    <dbReference type="NCBI Taxonomy" id="2691917"/>
    <lineage>
        <taxon>Archaea</taxon>
        <taxon>Methanobacteriati</taxon>
        <taxon>Methanobacteriota</taxon>
        <taxon>Stenosarchaea group</taxon>
        <taxon>Halobacteria</taxon>
        <taxon>Halobacteriales</taxon>
        <taxon>Natrialbaceae</taxon>
        <taxon>Natronorubrum</taxon>
    </lineage>
</organism>
<dbReference type="OrthoDB" id="9652at2157"/>
<dbReference type="SUPFAM" id="SSF52172">
    <property type="entry name" value="CheY-like"/>
    <property type="match status" value="1"/>
</dbReference>
<dbReference type="GO" id="GO:0000160">
    <property type="term" value="P:phosphorelay signal transduction system"/>
    <property type="evidence" value="ECO:0007669"/>
    <property type="project" value="InterPro"/>
</dbReference>
<name>A0A6B0VRZ0_9EURY</name>
<dbReference type="CDD" id="cd17557">
    <property type="entry name" value="REC_Rcp-like"/>
    <property type="match status" value="1"/>
</dbReference>
<dbReference type="PANTHER" id="PTHR44520">
    <property type="entry name" value="RESPONSE REGULATOR RCP1-RELATED"/>
    <property type="match status" value="1"/>
</dbReference>
<evidence type="ECO:0000313" key="3">
    <source>
        <dbReference type="EMBL" id="MXV63542.1"/>
    </source>
</evidence>
<gene>
    <name evidence="3" type="ORF">GS429_16060</name>
</gene>
<dbReference type="Pfam" id="PF00072">
    <property type="entry name" value="Response_reg"/>
    <property type="match status" value="1"/>
</dbReference>
<dbReference type="Proteomes" id="UP000434101">
    <property type="component" value="Unassembled WGS sequence"/>
</dbReference>
<protein>
    <submittedName>
        <fullName evidence="3">Response regulator</fullName>
    </submittedName>
</protein>
<dbReference type="InterPro" id="IPR001789">
    <property type="entry name" value="Sig_transdc_resp-reg_receiver"/>
</dbReference>
<evidence type="ECO:0000313" key="4">
    <source>
        <dbReference type="Proteomes" id="UP000434101"/>
    </source>
</evidence>
<dbReference type="PANTHER" id="PTHR44520:SF2">
    <property type="entry name" value="RESPONSE REGULATOR RCP1"/>
    <property type="match status" value="1"/>
</dbReference>
<comment type="caution">
    <text evidence="3">The sequence shown here is derived from an EMBL/GenBank/DDBJ whole genome shotgun (WGS) entry which is preliminary data.</text>
</comment>
<dbReference type="RefSeq" id="WP_160066353.1">
    <property type="nucleotide sequence ID" value="NZ_WUYX01000053.1"/>
</dbReference>
<dbReference type="AlphaFoldDB" id="A0A6B0VRZ0"/>
<dbReference type="InterPro" id="IPR052893">
    <property type="entry name" value="TCS_response_regulator"/>
</dbReference>
<keyword evidence="1" id="KW-0597">Phosphoprotein</keyword>
<dbReference type="InterPro" id="IPR011006">
    <property type="entry name" value="CheY-like_superfamily"/>
</dbReference>
<sequence length="155" mass="17671">MSNSRQSLPEPAQILLVEDNPGDVRLTEEAFKQGRIENDLHVVSDGNEALEFLSRRGEYDDAPRPDLILLDLNLPRKDGEEVLKELKADADLRSIPVIVLTSSRAEEDVVRSYELHANAYLTKPVDPDDFIETVRAFEKFWFSVVRLPPEEDSHE</sequence>
<evidence type="ECO:0000256" key="1">
    <source>
        <dbReference type="PROSITE-ProRule" id="PRU00169"/>
    </source>
</evidence>
<accession>A0A6B0VRZ0</accession>
<dbReference type="PROSITE" id="PS50110">
    <property type="entry name" value="RESPONSE_REGULATORY"/>
    <property type="match status" value="1"/>
</dbReference>
<feature type="modified residue" description="4-aspartylphosphate" evidence="1">
    <location>
        <position position="71"/>
    </location>
</feature>
<keyword evidence="4" id="KW-1185">Reference proteome</keyword>
<feature type="domain" description="Response regulatory" evidence="2">
    <location>
        <begin position="13"/>
        <end position="138"/>
    </location>
</feature>
<reference evidence="3 4" key="1">
    <citation type="submission" date="2020-01" db="EMBL/GenBank/DDBJ databases">
        <title>Natronorubrum sp. JWXQ-INN 674 isolated from Inner Mongolia Autonomous Region of China.</title>
        <authorList>
            <person name="Xue Q."/>
        </authorList>
    </citation>
    <scope>NUCLEOTIDE SEQUENCE [LARGE SCALE GENOMIC DNA]</scope>
    <source>
        <strain evidence="3 4">JWXQ-INN-674</strain>
    </source>
</reference>
<dbReference type="Gene3D" id="3.40.50.2300">
    <property type="match status" value="1"/>
</dbReference>
<proteinExistence type="predicted"/>
<dbReference type="SMART" id="SM00448">
    <property type="entry name" value="REC"/>
    <property type="match status" value="1"/>
</dbReference>
<evidence type="ECO:0000259" key="2">
    <source>
        <dbReference type="PROSITE" id="PS50110"/>
    </source>
</evidence>
<dbReference type="EMBL" id="WUYX01000053">
    <property type="protein sequence ID" value="MXV63542.1"/>
    <property type="molecule type" value="Genomic_DNA"/>
</dbReference>